<accession>A0ABQ9X4U5</accession>
<organism evidence="2 3">
    <name type="scientific">Blattamonas nauphoetae</name>
    <dbReference type="NCBI Taxonomy" id="2049346"/>
    <lineage>
        <taxon>Eukaryota</taxon>
        <taxon>Metamonada</taxon>
        <taxon>Preaxostyla</taxon>
        <taxon>Oxymonadida</taxon>
        <taxon>Blattamonas</taxon>
    </lineage>
</organism>
<evidence type="ECO:0000313" key="2">
    <source>
        <dbReference type="EMBL" id="KAK2946793.1"/>
    </source>
</evidence>
<comment type="caution">
    <text evidence="2">The sequence shown here is derived from an EMBL/GenBank/DDBJ whole genome shotgun (WGS) entry which is preliminary data.</text>
</comment>
<gene>
    <name evidence="2" type="ORF">BLNAU_18251</name>
</gene>
<evidence type="ECO:0000256" key="1">
    <source>
        <dbReference type="SAM" id="MobiDB-lite"/>
    </source>
</evidence>
<evidence type="ECO:0000313" key="3">
    <source>
        <dbReference type="Proteomes" id="UP001281761"/>
    </source>
</evidence>
<proteinExistence type="predicted"/>
<sequence>MKKMGIASGLAAMNEASEKVKKEEEREMRRRDKRRRAKKPPSTDHHPSLLHSPSTQTPLSPTPLSEYTEQQLNAAEQGRYQRLLEGRWWDGGD</sequence>
<dbReference type="EMBL" id="JARBJD010000218">
    <property type="protein sequence ID" value="KAK2946793.1"/>
    <property type="molecule type" value="Genomic_DNA"/>
</dbReference>
<name>A0ABQ9X4U5_9EUKA</name>
<protein>
    <submittedName>
        <fullName evidence="2">Uncharacterized protein</fullName>
    </submittedName>
</protein>
<keyword evidence="3" id="KW-1185">Reference proteome</keyword>
<feature type="compositionally biased region" description="Basic and acidic residues" evidence="1">
    <location>
        <begin position="16"/>
        <end position="30"/>
    </location>
</feature>
<reference evidence="2 3" key="1">
    <citation type="journal article" date="2022" name="bioRxiv">
        <title>Genomics of Preaxostyla Flagellates Illuminates Evolutionary Transitions and the Path Towards Mitochondrial Loss.</title>
        <authorList>
            <person name="Novak L.V.F."/>
            <person name="Treitli S.C."/>
            <person name="Pyrih J."/>
            <person name="Halakuc P."/>
            <person name="Pipaliya S.V."/>
            <person name="Vacek V."/>
            <person name="Brzon O."/>
            <person name="Soukal P."/>
            <person name="Eme L."/>
            <person name="Dacks J.B."/>
            <person name="Karnkowska A."/>
            <person name="Elias M."/>
            <person name="Hampl V."/>
        </authorList>
    </citation>
    <scope>NUCLEOTIDE SEQUENCE [LARGE SCALE GENOMIC DNA]</scope>
    <source>
        <strain evidence="2">NAU3</strain>
        <tissue evidence="2">Gut</tissue>
    </source>
</reference>
<dbReference type="Proteomes" id="UP001281761">
    <property type="component" value="Unassembled WGS sequence"/>
</dbReference>
<feature type="compositionally biased region" description="Low complexity" evidence="1">
    <location>
        <begin position="49"/>
        <end position="65"/>
    </location>
</feature>
<feature type="region of interest" description="Disordered" evidence="1">
    <location>
        <begin position="1"/>
        <end position="66"/>
    </location>
</feature>